<dbReference type="EMBL" id="JAPTGC010000007">
    <property type="protein sequence ID" value="MCZ0862834.1"/>
    <property type="molecule type" value="Genomic_DNA"/>
</dbReference>
<dbReference type="Proteomes" id="UP001141336">
    <property type="component" value="Unassembled WGS sequence"/>
</dbReference>
<keyword evidence="3" id="KW-0119">Carbohydrate metabolism</keyword>
<evidence type="ECO:0000313" key="5">
    <source>
        <dbReference type="EMBL" id="MCZ0862834.1"/>
    </source>
</evidence>
<dbReference type="SUPFAM" id="SSF56655">
    <property type="entry name" value="Carbohydrate phosphatase"/>
    <property type="match status" value="1"/>
</dbReference>
<dbReference type="PRINTS" id="PR00377">
    <property type="entry name" value="IMPHPHTASES"/>
</dbReference>
<dbReference type="InterPro" id="IPR000760">
    <property type="entry name" value="Inositol_monophosphatase-like"/>
</dbReference>
<dbReference type="PANTHER" id="PTHR20854">
    <property type="entry name" value="INOSITOL MONOPHOSPHATASE"/>
    <property type="match status" value="1"/>
</dbReference>
<protein>
    <recommendedName>
        <fullName evidence="2">fructose-bisphosphatase</fullName>
        <ecNumber evidence="2">3.1.3.11</ecNumber>
    </recommendedName>
</protein>
<comment type="catalytic activity">
    <reaction evidence="1">
        <text>beta-D-fructose 1,6-bisphosphate + H2O = beta-D-fructose 6-phosphate + phosphate</text>
        <dbReference type="Rhea" id="RHEA:11064"/>
        <dbReference type="ChEBI" id="CHEBI:15377"/>
        <dbReference type="ChEBI" id="CHEBI:32966"/>
        <dbReference type="ChEBI" id="CHEBI:43474"/>
        <dbReference type="ChEBI" id="CHEBI:57634"/>
        <dbReference type="EC" id="3.1.3.11"/>
    </reaction>
</comment>
<evidence type="ECO:0000256" key="2">
    <source>
        <dbReference type="ARBA" id="ARBA00013093"/>
    </source>
</evidence>
<comment type="similarity">
    <text evidence="4">Belongs to the inositol monophosphatase superfamily. FBPase class 4 family.</text>
</comment>
<evidence type="ECO:0000256" key="4">
    <source>
        <dbReference type="ARBA" id="ARBA00038103"/>
    </source>
</evidence>
<keyword evidence="6" id="KW-1185">Reference proteome</keyword>
<dbReference type="Gene3D" id="3.30.540.10">
    <property type="entry name" value="Fructose-1,6-Bisphosphatase, subunit A, domain 1"/>
    <property type="match status" value="1"/>
</dbReference>
<evidence type="ECO:0000256" key="1">
    <source>
        <dbReference type="ARBA" id="ARBA00001273"/>
    </source>
</evidence>
<comment type="caution">
    <text evidence="5">The sequence shown here is derived from an EMBL/GenBank/DDBJ whole genome shotgun (WGS) entry which is preliminary data.</text>
</comment>
<dbReference type="RefSeq" id="WP_268923093.1">
    <property type="nucleotide sequence ID" value="NZ_JAPTGC010000007.1"/>
</dbReference>
<dbReference type="EC" id="3.1.3.11" evidence="2"/>
<sequence length="266" mass="28831">MYLMATPFQFLSVCDEVGKIMVQELAPLIGSAYGGEELCIGADNTPTERIDRVAEDLVLSVFREKKVCRSLLSEEAGMVDIGGDAGIAYLDPVDGTFNAVSGIPFYALSIALSDGDQVIAGYVKNLANGETFTAIRGEGAYLNGSPIQVSTETMLDHSAMSVYAKKFDMTRMMQLGHKIRRWRLLGASALELCYVACGRLDGFVDMRNTLRVTDAAAGILICREAGGRVTLPDGSVLEFPDNVVSGRCVVATNRVIHRKVIEYLRS</sequence>
<evidence type="ECO:0000256" key="3">
    <source>
        <dbReference type="ARBA" id="ARBA00023277"/>
    </source>
</evidence>
<name>A0ABT4IND9_9EURY</name>
<dbReference type="NCBIfam" id="NF009321">
    <property type="entry name" value="PRK12676.1"/>
    <property type="match status" value="1"/>
</dbReference>
<evidence type="ECO:0000313" key="6">
    <source>
        <dbReference type="Proteomes" id="UP001141336"/>
    </source>
</evidence>
<reference evidence="5" key="1">
    <citation type="submission" date="2022-12" db="EMBL/GenBank/DDBJ databases">
        <title>Isolation and characterisation of novel Methanocorpusculum spp. from native Australian herbivores indicates the genus is ancestrally host-associated.</title>
        <authorList>
            <person name="Volmer J.G."/>
            <person name="Soo R.M."/>
            <person name="Evans P.N."/>
            <person name="Hoedt E.C."/>
            <person name="Astorga Alsina A.L."/>
            <person name="Woodcroft B.J."/>
            <person name="Tyson G.W."/>
            <person name="Hugenholtz P."/>
            <person name="Morrison M."/>
        </authorList>
    </citation>
    <scope>NUCLEOTIDE SEQUENCE</scope>
    <source>
        <strain evidence="5">CW153</strain>
    </source>
</reference>
<dbReference type="Gene3D" id="3.40.190.80">
    <property type="match status" value="1"/>
</dbReference>
<organism evidence="5 6">
    <name type="scientific">Methanocorpusculum vombati</name>
    <dbReference type="NCBI Taxonomy" id="3002864"/>
    <lineage>
        <taxon>Archaea</taxon>
        <taxon>Methanobacteriati</taxon>
        <taxon>Methanobacteriota</taxon>
        <taxon>Stenosarchaea group</taxon>
        <taxon>Methanomicrobia</taxon>
        <taxon>Methanomicrobiales</taxon>
        <taxon>Methanocorpusculaceae</taxon>
        <taxon>Methanocorpusculum</taxon>
    </lineage>
</organism>
<dbReference type="GO" id="GO:0042132">
    <property type="term" value="F:fructose 1,6-bisphosphate 1-phosphatase activity"/>
    <property type="evidence" value="ECO:0007669"/>
    <property type="project" value="UniProtKB-EC"/>
</dbReference>
<keyword evidence="5" id="KW-0378">Hydrolase</keyword>
<proteinExistence type="inferred from homology"/>
<dbReference type="GO" id="GO:0052834">
    <property type="term" value="F:inositol monophosphate phosphatase activity"/>
    <property type="evidence" value="ECO:0007669"/>
    <property type="project" value="UniProtKB-EC"/>
</dbReference>
<dbReference type="Pfam" id="PF00459">
    <property type="entry name" value="Inositol_P"/>
    <property type="match status" value="1"/>
</dbReference>
<accession>A0ABT4IND9</accession>
<gene>
    <name evidence="5" type="ORF">O0S09_06140</name>
</gene>
<dbReference type="PANTHER" id="PTHR20854:SF4">
    <property type="entry name" value="INOSITOL-1-MONOPHOSPHATASE-RELATED"/>
    <property type="match status" value="1"/>
</dbReference>